<dbReference type="InterPro" id="IPR011009">
    <property type="entry name" value="Kinase-like_dom_sf"/>
</dbReference>
<keyword evidence="5" id="KW-1185">Reference proteome</keyword>
<gene>
    <name evidence="4" type="ORF">WJX81_002542</name>
</gene>
<dbReference type="AlphaFoldDB" id="A0AAW1RY21"/>
<feature type="compositionally biased region" description="Acidic residues" evidence="2">
    <location>
        <begin position="657"/>
        <end position="681"/>
    </location>
</feature>
<dbReference type="SUPFAM" id="SSF56112">
    <property type="entry name" value="Protein kinase-like (PK-like)"/>
    <property type="match status" value="1"/>
</dbReference>
<dbReference type="InterPro" id="IPR051681">
    <property type="entry name" value="Ser/Thr_Kinases-Pseudokinases"/>
</dbReference>
<evidence type="ECO:0000313" key="5">
    <source>
        <dbReference type="Proteomes" id="UP001445335"/>
    </source>
</evidence>
<dbReference type="PANTHER" id="PTHR44329">
    <property type="entry name" value="SERINE/THREONINE-PROTEIN KINASE TNNI3K-RELATED"/>
    <property type="match status" value="1"/>
</dbReference>
<evidence type="ECO:0000259" key="3">
    <source>
        <dbReference type="PROSITE" id="PS50011"/>
    </source>
</evidence>
<name>A0AAW1RY21_9CHLO</name>
<dbReference type="Pfam" id="PF00069">
    <property type="entry name" value="Pkinase"/>
    <property type="match status" value="1"/>
</dbReference>
<dbReference type="Gene3D" id="1.10.510.10">
    <property type="entry name" value="Transferase(Phosphotransferase) domain 1"/>
    <property type="match status" value="1"/>
</dbReference>
<dbReference type="Proteomes" id="UP001445335">
    <property type="component" value="Unassembled WGS sequence"/>
</dbReference>
<dbReference type="GO" id="GO:0005524">
    <property type="term" value="F:ATP binding"/>
    <property type="evidence" value="ECO:0007669"/>
    <property type="project" value="InterPro"/>
</dbReference>
<feature type="region of interest" description="Disordered" evidence="2">
    <location>
        <begin position="623"/>
        <end position="681"/>
    </location>
</feature>
<dbReference type="SMART" id="SM00220">
    <property type="entry name" value="S_TKc"/>
    <property type="match status" value="1"/>
</dbReference>
<feature type="compositionally biased region" description="Low complexity" evidence="2">
    <location>
        <begin position="633"/>
        <end position="643"/>
    </location>
</feature>
<proteinExistence type="predicted"/>
<protein>
    <recommendedName>
        <fullName evidence="3">Protein kinase domain-containing protein</fullName>
    </recommendedName>
</protein>
<feature type="domain" description="Protein kinase" evidence="3">
    <location>
        <begin position="321"/>
        <end position="596"/>
    </location>
</feature>
<feature type="coiled-coil region" evidence="1">
    <location>
        <begin position="121"/>
        <end position="169"/>
    </location>
</feature>
<evidence type="ECO:0000256" key="2">
    <source>
        <dbReference type="SAM" id="MobiDB-lite"/>
    </source>
</evidence>
<evidence type="ECO:0000313" key="4">
    <source>
        <dbReference type="EMBL" id="KAK9838288.1"/>
    </source>
</evidence>
<reference evidence="4 5" key="1">
    <citation type="journal article" date="2024" name="Nat. Commun.">
        <title>Phylogenomics reveals the evolutionary origins of lichenization in chlorophyte algae.</title>
        <authorList>
            <person name="Puginier C."/>
            <person name="Libourel C."/>
            <person name="Otte J."/>
            <person name="Skaloud P."/>
            <person name="Haon M."/>
            <person name="Grisel S."/>
            <person name="Petersen M."/>
            <person name="Berrin J.G."/>
            <person name="Delaux P.M."/>
            <person name="Dal Grande F."/>
            <person name="Keller J."/>
        </authorList>
    </citation>
    <scope>NUCLEOTIDE SEQUENCE [LARGE SCALE GENOMIC DNA]</scope>
    <source>
        <strain evidence="4 5">SAG 245.80</strain>
    </source>
</reference>
<dbReference type="PROSITE" id="PS50011">
    <property type="entry name" value="PROTEIN_KINASE_DOM"/>
    <property type="match status" value="1"/>
</dbReference>
<feature type="coiled-coil region" evidence="1">
    <location>
        <begin position="244"/>
        <end position="278"/>
    </location>
</feature>
<comment type="caution">
    <text evidence="4">The sequence shown here is derived from an EMBL/GenBank/DDBJ whole genome shotgun (WGS) entry which is preliminary data.</text>
</comment>
<sequence length="681" mass="72445">MIVVKVGGVTARRRLVPRGWAGQGCWGQLTFGMARWLRSAGRSSWRCKTVVRCASRQDAQMQARASHEEGGSYSGRWSRSGFAVLKSRLQGRTQELEDLQGACDAEPSKKGLEAAALVAEIERLRRDGVQLAESRKALKRDADAARLEAARLQKLCDAQAAELQELQRALGFQTVELASAQAGEAAAKGAELAAERAAADQARADVQAAREWAKGVQERVRQSDDGVSQLSRARTAFTQLQGQLEAAHVNIGHLQARMQQLEEDVGAARAEAAQRTGELAAAKKSLEGHYSHADRLEETQAAMLAVLQQSPEILREESVASEPEKVPGQGTRARVLESVPHGEAVAVKVADGDFEEQTALVREFAYLRRLRKCAGVVKVLSTVVDDGDSTGFIMPLASGTLTERLANVEKGSLAHMELLLDAAEQTGETLLELASKLYGHLDVKADNILWDESMGRFCLADSGVSRRKNIKRCIVMEDVTGTLGLQCPAMIAALMDGPAYINGCAADTYSWGVTLREGLTGVDACNIMDPKDALGHDEDAFHAAAVHTSMKVTQEHLDAVPFVLEAQLAHVINGAVAPTLDERPALAGLLAAVRSIRTSGAAGDLGNSCADTFGDPPDLEIELAEEWGGGGQSDDSGGQSSEEGNGGGESENSNGDEPGDEADGGGASEDDSGEFDDLEEG</sequence>
<accession>A0AAW1RY21</accession>
<dbReference type="GO" id="GO:0004674">
    <property type="term" value="F:protein serine/threonine kinase activity"/>
    <property type="evidence" value="ECO:0007669"/>
    <property type="project" value="TreeGrafter"/>
</dbReference>
<evidence type="ECO:0000256" key="1">
    <source>
        <dbReference type="SAM" id="Coils"/>
    </source>
</evidence>
<dbReference type="EMBL" id="JALJOU010000019">
    <property type="protein sequence ID" value="KAK9838288.1"/>
    <property type="molecule type" value="Genomic_DNA"/>
</dbReference>
<dbReference type="InterPro" id="IPR000719">
    <property type="entry name" value="Prot_kinase_dom"/>
</dbReference>
<keyword evidence="1" id="KW-0175">Coiled coil</keyword>
<organism evidence="4 5">
    <name type="scientific">Elliptochloris bilobata</name>
    <dbReference type="NCBI Taxonomy" id="381761"/>
    <lineage>
        <taxon>Eukaryota</taxon>
        <taxon>Viridiplantae</taxon>
        <taxon>Chlorophyta</taxon>
        <taxon>core chlorophytes</taxon>
        <taxon>Trebouxiophyceae</taxon>
        <taxon>Trebouxiophyceae incertae sedis</taxon>
        <taxon>Elliptochloris clade</taxon>
        <taxon>Elliptochloris</taxon>
    </lineage>
</organism>